<keyword evidence="4" id="KW-1185">Reference proteome</keyword>
<feature type="compositionally biased region" description="Low complexity" evidence="1">
    <location>
        <begin position="220"/>
        <end position="230"/>
    </location>
</feature>
<reference evidence="3 4" key="1">
    <citation type="submission" date="2024-02" db="EMBL/GenBank/DDBJ databases">
        <title>Full genome sequence of Nocardioides kribbensis.</title>
        <authorList>
            <person name="Poletto B.L."/>
            <person name="Silva G."/>
            <person name="Galante D."/>
            <person name="Campos K.R."/>
            <person name="Santos M.B.N."/>
            <person name="Sacchi C.T."/>
        </authorList>
    </citation>
    <scope>NUCLEOTIDE SEQUENCE [LARGE SCALE GENOMIC DNA]</scope>
    <source>
        <strain evidence="3 4">O4R</strain>
    </source>
</reference>
<dbReference type="RefSeq" id="WP_349805543.1">
    <property type="nucleotide sequence ID" value="NZ_JBEGDP010000033.1"/>
</dbReference>
<accession>A0ABV1P3B9</accession>
<dbReference type="Proteomes" id="UP001482520">
    <property type="component" value="Unassembled WGS sequence"/>
</dbReference>
<evidence type="ECO:0000256" key="1">
    <source>
        <dbReference type="SAM" id="MobiDB-lite"/>
    </source>
</evidence>
<protein>
    <submittedName>
        <fullName evidence="3">Uncharacterized protein</fullName>
    </submittedName>
</protein>
<evidence type="ECO:0000313" key="4">
    <source>
        <dbReference type="Proteomes" id="UP001482520"/>
    </source>
</evidence>
<gene>
    <name evidence="3" type="ORF">V6R90_18405</name>
</gene>
<organism evidence="3 4">
    <name type="scientific">Nocardioides kribbensis</name>
    <dbReference type="NCBI Taxonomy" id="305517"/>
    <lineage>
        <taxon>Bacteria</taxon>
        <taxon>Bacillati</taxon>
        <taxon>Actinomycetota</taxon>
        <taxon>Actinomycetes</taxon>
        <taxon>Propionibacteriales</taxon>
        <taxon>Nocardioidaceae</taxon>
        <taxon>Nocardioides</taxon>
    </lineage>
</organism>
<proteinExistence type="predicted"/>
<dbReference type="EMBL" id="JBEGDP010000033">
    <property type="protein sequence ID" value="MEQ7849253.1"/>
    <property type="molecule type" value="Genomic_DNA"/>
</dbReference>
<feature type="transmembrane region" description="Helical" evidence="2">
    <location>
        <begin position="47"/>
        <end position="69"/>
    </location>
</feature>
<feature type="compositionally biased region" description="Gly residues" evidence="1">
    <location>
        <begin position="201"/>
        <end position="213"/>
    </location>
</feature>
<keyword evidence="2" id="KW-0812">Transmembrane</keyword>
<keyword evidence="2" id="KW-0472">Membrane</keyword>
<feature type="region of interest" description="Disordered" evidence="1">
    <location>
        <begin position="155"/>
        <end position="175"/>
    </location>
</feature>
<sequence length="334" mass="31902">MRHQRTAALVGVAVLWLALGPWVLLLALASLLHPAVRAWLRPTPRVAAAWVGAVAAAVGIAVVAPAGWLPVPPGPGALVTPAYVGRPVAAQPLLDVAGGPGPRGESPGVTSRWFGWGGRCWGVTAAGDALLARCGSTLRLVGADSLRARDTLDLAAGGSGESDSSGGSDGAAEEPTGACASAFATTSSVASVLGAGGSGAGSGGAAAGDGGEAAGDDAAGDLPATADGTGAVVPTLDRRVLVVTIGDDGGELTVVRDVDVSAAVPAGDCLVSAAAAAGPAGAGGGGRLWFVTRDGRVGVVDPDGTVRTTDLGETVGQPLVVAPAGGSAGGSAGD</sequence>
<feature type="non-terminal residue" evidence="3">
    <location>
        <position position="334"/>
    </location>
</feature>
<name>A0ABV1P3B9_9ACTN</name>
<evidence type="ECO:0000313" key="3">
    <source>
        <dbReference type="EMBL" id="MEQ7849253.1"/>
    </source>
</evidence>
<evidence type="ECO:0000256" key="2">
    <source>
        <dbReference type="SAM" id="Phobius"/>
    </source>
</evidence>
<keyword evidence="2" id="KW-1133">Transmembrane helix</keyword>
<comment type="caution">
    <text evidence="3">The sequence shown here is derived from an EMBL/GenBank/DDBJ whole genome shotgun (WGS) entry which is preliminary data.</text>
</comment>
<feature type="region of interest" description="Disordered" evidence="1">
    <location>
        <begin position="201"/>
        <end position="230"/>
    </location>
</feature>